<accession>A0AB33C1G7</accession>
<sequence length="58" mass="7153">MMSEDLIKLLEQFLHDNELEWEWFEKIGFFGFCYVMYGGYKGRNPYREKRLAIFVNCF</sequence>
<reference evidence="1 2" key="1">
    <citation type="journal article" date="2018" name="Harmful Algae">
        <title>The highly heterogeneous methylated genomes and diverse restriction-modification systems of bloom-forming Microcystis.</title>
        <authorList>
            <person name="Zhao L."/>
            <person name="Song Y."/>
            <person name="Li L."/>
            <person name="Gan N."/>
            <person name="Brand J.J."/>
            <person name="Song L."/>
        </authorList>
    </citation>
    <scope>NUCLEOTIDE SEQUENCE [LARGE SCALE GENOMIC DNA]</scope>
    <source>
        <strain evidence="1 2">PCC 7806SL</strain>
    </source>
</reference>
<keyword evidence="2" id="KW-1185">Reference proteome</keyword>
<name>A0AB33C1G7_MICA7</name>
<proteinExistence type="predicted"/>
<dbReference type="EMBL" id="CP020771">
    <property type="protein sequence ID" value="ARI81991.1"/>
    <property type="molecule type" value="Genomic_DNA"/>
</dbReference>
<protein>
    <submittedName>
        <fullName evidence="1">Uncharacterized protein</fullName>
    </submittedName>
</protein>
<dbReference type="Proteomes" id="UP000192439">
    <property type="component" value="Chromosome"/>
</dbReference>
<evidence type="ECO:0000313" key="1">
    <source>
        <dbReference type="EMBL" id="ARI81991.1"/>
    </source>
</evidence>
<evidence type="ECO:0000313" key="2">
    <source>
        <dbReference type="Proteomes" id="UP000192439"/>
    </source>
</evidence>
<gene>
    <name evidence="1" type="ORF">BH695_2712</name>
</gene>
<dbReference type="AlphaFoldDB" id="A0AB33C1G7"/>
<organism evidence="1 2">
    <name type="scientific">Microcystis aeruginosa PCC 7806SL</name>
    <dbReference type="NCBI Taxonomy" id="1903187"/>
    <lineage>
        <taxon>Bacteria</taxon>
        <taxon>Bacillati</taxon>
        <taxon>Cyanobacteriota</taxon>
        <taxon>Cyanophyceae</taxon>
        <taxon>Oscillatoriophycideae</taxon>
        <taxon>Chroococcales</taxon>
        <taxon>Microcystaceae</taxon>
        <taxon>Microcystis</taxon>
    </lineage>
</organism>